<evidence type="ECO:0000259" key="3">
    <source>
        <dbReference type="PROSITE" id="PS01124"/>
    </source>
</evidence>
<keyword evidence="1" id="KW-0805">Transcription regulation</keyword>
<dbReference type="Pfam" id="PF12833">
    <property type="entry name" value="HTH_18"/>
    <property type="match status" value="1"/>
</dbReference>
<dbReference type="Pfam" id="PF01965">
    <property type="entry name" value="DJ-1_PfpI"/>
    <property type="match status" value="1"/>
</dbReference>
<gene>
    <name evidence="4" type="ORF">CPY51_19725</name>
</gene>
<dbReference type="Gene3D" id="3.40.50.880">
    <property type="match status" value="1"/>
</dbReference>
<dbReference type="GO" id="GO:0043565">
    <property type="term" value="F:sequence-specific DNA binding"/>
    <property type="evidence" value="ECO:0007669"/>
    <property type="project" value="InterPro"/>
</dbReference>
<dbReference type="OrthoDB" id="9793422at2"/>
<name>A0A2W4EIV0_9HYPH</name>
<dbReference type="PROSITE" id="PS01124">
    <property type="entry name" value="HTH_ARAC_FAMILY_2"/>
    <property type="match status" value="1"/>
</dbReference>
<reference evidence="4 5" key="1">
    <citation type="journal article" date="2018" name="Sci. Rep.">
        <title>Rhizobium tumorigenes sp. nov., a novel plant tumorigenic bacterium isolated from cane gall tumors on thornless blackberry.</title>
        <authorList>
            <person name="Kuzmanovi N."/>
            <person name="Smalla K."/>
            <person name="Gronow S."/>
            <person name="PuBawska J."/>
        </authorList>
    </citation>
    <scope>NUCLEOTIDE SEQUENCE [LARGE SCALE GENOMIC DNA]</scope>
    <source>
        <strain evidence="4 5">CCBAU 85046</strain>
    </source>
</reference>
<dbReference type="PANTHER" id="PTHR43130:SF3">
    <property type="entry name" value="HTH-TYPE TRANSCRIPTIONAL REGULATOR RV1931C"/>
    <property type="match status" value="1"/>
</dbReference>
<dbReference type="SUPFAM" id="SSF46689">
    <property type="entry name" value="Homeodomain-like"/>
    <property type="match status" value="2"/>
</dbReference>
<dbReference type="InterPro" id="IPR009057">
    <property type="entry name" value="Homeodomain-like_sf"/>
</dbReference>
<sequence length="340" mass="37760">MRIAILAIPGVQMLDLAGPMDVFSEAATLMRDESAYSLKIVGLSMGPVTALNGTRFLPDMSIEESLEGFDTLLIAGSPGIRKFEDHRELVQWIVRESHHVRRLGSICTGAFLLGKAGLLNGRRATTHWNSTSRLAEMFPKVKLEPNTIFVKDGPVYTSAGVTASMDLALALVEEDFGRSVALRVAKELILFLKRPGGQSQFSVHLEAQVAEIGPIRDINEWIIDNISEDLSVETLAARLGMSSRNFARQFKRETGMTPGDYVETTRVEAARRMLEESDTPLKRVASMCGFSDQSGLRRAFMRRINVTPVEYRQRFRPAETTVATFTRAASHEPDRSRTAQ</sequence>
<dbReference type="InterPro" id="IPR018060">
    <property type="entry name" value="HTH_AraC"/>
</dbReference>
<dbReference type="InterPro" id="IPR002818">
    <property type="entry name" value="DJ-1/PfpI"/>
</dbReference>
<dbReference type="PANTHER" id="PTHR43130">
    <property type="entry name" value="ARAC-FAMILY TRANSCRIPTIONAL REGULATOR"/>
    <property type="match status" value="1"/>
</dbReference>
<dbReference type="RefSeq" id="WP_111161961.1">
    <property type="nucleotide sequence ID" value="NZ_PCDP01000039.1"/>
</dbReference>
<organism evidence="4 5">
    <name type="scientific">Rhizobium tubonense</name>
    <dbReference type="NCBI Taxonomy" id="484088"/>
    <lineage>
        <taxon>Bacteria</taxon>
        <taxon>Pseudomonadati</taxon>
        <taxon>Pseudomonadota</taxon>
        <taxon>Alphaproteobacteria</taxon>
        <taxon>Hyphomicrobiales</taxon>
        <taxon>Rhizobiaceae</taxon>
        <taxon>Rhizobium/Agrobacterium group</taxon>
        <taxon>Rhizobium</taxon>
    </lineage>
</organism>
<keyword evidence="5" id="KW-1185">Reference proteome</keyword>
<evidence type="ECO:0000256" key="2">
    <source>
        <dbReference type="ARBA" id="ARBA00023163"/>
    </source>
</evidence>
<dbReference type="CDD" id="cd03137">
    <property type="entry name" value="GATase1_AraC_1"/>
    <property type="match status" value="1"/>
</dbReference>
<evidence type="ECO:0000256" key="1">
    <source>
        <dbReference type="ARBA" id="ARBA00023015"/>
    </source>
</evidence>
<evidence type="ECO:0000313" key="4">
    <source>
        <dbReference type="EMBL" id="PZM11473.1"/>
    </source>
</evidence>
<feature type="domain" description="HTH araC/xylS-type" evidence="3">
    <location>
        <begin position="216"/>
        <end position="314"/>
    </location>
</feature>
<dbReference type="SMART" id="SM00342">
    <property type="entry name" value="HTH_ARAC"/>
    <property type="match status" value="1"/>
</dbReference>
<dbReference type="InterPro" id="IPR052158">
    <property type="entry name" value="INH-QAR"/>
</dbReference>
<dbReference type="Gene3D" id="1.10.10.60">
    <property type="entry name" value="Homeodomain-like"/>
    <property type="match status" value="2"/>
</dbReference>
<dbReference type="AlphaFoldDB" id="A0A2W4EIV0"/>
<dbReference type="EMBL" id="PCDP01000039">
    <property type="protein sequence ID" value="PZM11473.1"/>
    <property type="molecule type" value="Genomic_DNA"/>
</dbReference>
<proteinExistence type="predicted"/>
<dbReference type="GO" id="GO:0003700">
    <property type="term" value="F:DNA-binding transcription factor activity"/>
    <property type="evidence" value="ECO:0007669"/>
    <property type="project" value="InterPro"/>
</dbReference>
<keyword evidence="2" id="KW-0804">Transcription</keyword>
<dbReference type="SUPFAM" id="SSF52317">
    <property type="entry name" value="Class I glutamine amidotransferase-like"/>
    <property type="match status" value="1"/>
</dbReference>
<evidence type="ECO:0000313" key="5">
    <source>
        <dbReference type="Proteomes" id="UP000248925"/>
    </source>
</evidence>
<protein>
    <submittedName>
        <fullName evidence="4">AraC family transcriptional regulator</fullName>
    </submittedName>
</protein>
<dbReference type="InterPro" id="IPR029062">
    <property type="entry name" value="Class_I_gatase-like"/>
</dbReference>
<comment type="caution">
    <text evidence="4">The sequence shown here is derived from an EMBL/GenBank/DDBJ whole genome shotgun (WGS) entry which is preliminary data.</text>
</comment>
<accession>A0A2W4EIV0</accession>
<dbReference type="Proteomes" id="UP000248925">
    <property type="component" value="Unassembled WGS sequence"/>
</dbReference>